<protein>
    <submittedName>
        <fullName evidence="10">Trichome birefringence-like, N-terminal domain</fullName>
    </submittedName>
</protein>
<dbReference type="Proteomes" id="UP001370490">
    <property type="component" value="Unassembled WGS sequence"/>
</dbReference>
<evidence type="ECO:0000256" key="6">
    <source>
        <dbReference type="ARBA" id="ARBA00023136"/>
    </source>
</evidence>
<dbReference type="PANTHER" id="PTHR32285">
    <property type="entry name" value="PROTEIN TRICHOME BIREFRINGENCE-LIKE 9-RELATED"/>
    <property type="match status" value="1"/>
</dbReference>
<keyword evidence="3 7" id="KW-0812">Transmembrane</keyword>
<name>A0AAN8W7D1_9MAGN</name>
<comment type="similarity">
    <text evidence="2">Belongs to the PC-esterase family. TBL subfamily.</text>
</comment>
<dbReference type="PANTHER" id="PTHR32285:SF239">
    <property type="entry name" value="PROTEIN TRICHOME BIREFRINGENCE-LIKE 34"/>
    <property type="match status" value="1"/>
</dbReference>
<keyword evidence="6 7" id="KW-0472">Membrane</keyword>
<accession>A0AAN8W7D1</accession>
<dbReference type="AlphaFoldDB" id="A0AAN8W7D1"/>
<dbReference type="EMBL" id="JBAMMX010000004">
    <property type="protein sequence ID" value="KAK6943191.1"/>
    <property type="molecule type" value="Genomic_DNA"/>
</dbReference>
<dbReference type="Pfam" id="PF13839">
    <property type="entry name" value="PC-Esterase"/>
    <property type="match status" value="1"/>
</dbReference>
<feature type="transmembrane region" description="Helical" evidence="7">
    <location>
        <begin position="12"/>
        <end position="30"/>
    </location>
</feature>
<keyword evidence="11" id="KW-1185">Reference proteome</keyword>
<evidence type="ECO:0000259" key="8">
    <source>
        <dbReference type="Pfam" id="PF13839"/>
    </source>
</evidence>
<dbReference type="InterPro" id="IPR025846">
    <property type="entry name" value="TBL_N"/>
</dbReference>
<evidence type="ECO:0000313" key="11">
    <source>
        <dbReference type="Proteomes" id="UP001370490"/>
    </source>
</evidence>
<evidence type="ECO:0000259" key="9">
    <source>
        <dbReference type="Pfam" id="PF14416"/>
    </source>
</evidence>
<evidence type="ECO:0000256" key="3">
    <source>
        <dbReference type="ARBA" id="ARBA00022692"/>
    </source>
</evidence>
<keyword evidence="4" id="KW-0735">Signal-anchor</keyword>
<sequence>MEKNLGIKSQTYYPFTAFLVSAIILVIFYLKKGENSLSAEDSTTKHGNSSERCNYYSGKWVFDNKAYPLYKGSQCPIMTEDFACEKFGRKDLMYQNWRWQPHHCDLPRFNGRRLLESLRNKRVVFVGDSLGRNQWMSMVCMLVSTIPSLDNSLQLQRIIYRFQATEYNATIDFYWSPFLVESNCDDAWEHRGLENRVVRFQAIEKHATHWADADILIFDSYIWWRDSQIKFLWGSFDDQNGIYKEVSMPHSFEQGLQTWSDWLELHINRHRTRLFFVTMSPTHSWAEEWGRSADQNCYGETQQIRKEGYQGRGSDPRAMQVLEAAIDKLKKRGLTVQILNITQLSEYRREAHPSIYRKYWQSLTEYQLSHPSNYSDCAHWCLPGVPDTWNELLYAHLFHD</sequence>
<evidence type="ECO:0000313" key="10">
    <source>
        <dbReference type="EMBL" id="KAK6943191.1"/>
    </source>
</evidence>
<proteinExistence type="inferred from homology"/>
<dbReference type="InterPro" id="IPR026057">
    <property type="entry name" value="TBL_C"/>
</dbReference>
<keyword evidence="5 7" id="KW-1133">Transmembrane helix</keyword>
<reference evidence="10 11" key="1">
    <citation type="submission" date="2023-12" db="EMBL/GenBank/DDBJ databases">
        <title>A high-quality genome assembly for Dillenia turbinata (Dilleniales).</title>
        <authorList>
            <person name="Chanderbali A."/>
        </authorList>
    </citation>
    <scope>NUCLEOTIDE SEQUENCE [LARGE SCALE GENOMIC DNA]</scope>
    <source>
        <strain evidence="10">LSX21</strain>
        <tissue evidence="10">Leaf</tissue>
    </source>
</reference>
<comment type="subcellular location">
    <subcellularLocation>
        <location evidence="1">Membrane</location>
        <topology evidence="1">Single-pass membrane protein</topology>
    </subcellularLocation>
</comment>
<evidence type="ECO:0000256" key="7">
    <source>
        <dbReference type="SAM" id="Phobius"/>
    </source>
</evidence>
<evidence type="ECO:0000256" key="2">
    <source>
        <dbReference type="ARBA" id="ARBA00007727"/>
    </source>
</evidence>
<dbReference type="Pfam" id="PF14416">
    <property type="entry name" value="PMR5N"/>
    <property type="match status" value="1"/>
</dbReference>
<feature type="domain" description="Trichome birefringence-like N-terminal" evidence="9">
    <location>
        <begin position="51"/>
        <end position="105"/>
    </location>
</feature>
<dbReference type="GO" id="GO:0005794">
    <property type="term" value="C:Golgi apparatus"/>
    <property type="evidence" value="ECO:0007669"/>
    <property type="project" value="TreeGrafter"/>
</dbReference>
<evidence type="ECO:0000256" key="4">
    <source>
        <dbReference type="ARBA" id="ARBA00022968"/>
    </source>
</evidence>
<dbReference type="InterPro" id="IPR029962">
    <property type="entry name" value="TBL"/>
</dbReference>
<evidence type="ECO:0000256" key="1">
    <source>
        <dbReference type="ARBA" id="ARBA00004167"/>
    </source>
</evidence>
<feature type="domain" description="Trichome birefringence-like C-terminal" evidence="8">
    <location>
        <begin position="106"/>
        <end position="395"/>
    </location>
</feature>
<gene>
    <name evidence="10" type="ORF">RJ641_028568</name>
</gene>
<dbReference type="GO" id="GO:0016020">
    <property type="term" value="C:membrane"/>
    <property type="evidence" value="ECO:0007669"/>
    <property type="project" value="UniProtKB-SubCell"/>
</dbReference>
<comment type="caution">
    <text evidence="10">The sequence shown here is derived from an EMBL/GenBank/DDBJ whole genome shotgun (WGS) entry which is preliminary data.</text>
</comment>
<organism evidence="10 11">
    <name type="scientific">Dillenia turbinata</name>
    <dbReference type="NCBI Taxonomy" id="194707"/>
    <lineage>
        <taxon>Eukaryota</taxon>
        <taxon>Viridiplantae</taxon>
        <taxon>Streptophyta</taxon>
        <taxon>Embryophyta</taxon>
        <taxon>Tracheophyta</taxon>
        <taxon>Spermatophyta</taxon>
        <taxon>Magnoliopsida</taxon>
        <taxon>eudicotyledons</taxon>
        <taxon>Gunneridae</taxon>
        <taxon>Pentapetalae</taxon>
        <taxon>Dilleniales</taxon>
        <taxon>Dilleniaceae</taxon>
        <taxon>Dillenia</taxon>
    </lineage>
</organism>
<evidence type="ECO:0000256" key="5">
    <source>
        <dbReference type="ARBA" id="ARBA00022989"/>
    </source>
</evidence>
<dbReference type="GO" id="GO:0016413">
    <property type="term" value="F:O-acetyltransferase activity"/>
    <property type="evidence" value="ECO:0007669"/>
    <property type="project" value="InterPro"/>
</dbReference>